<sequence length="118" mass="13384">MGEVFQKIVSGIGWLRDYRTSFLPNALCIWILLILVIGACSFLLIHADNNPQQDPRQQAIIPKEPHNQPSTFPQTVTTLLRTLDAWLYRHIYWPLSIGGIVGWIACLASSPIWLLHGH</sequence>
<evidence type="ECO:0000313" key="3">
    <source>
        <dbReference type="Proteomes" id="UP000261031"/>
    </source>
</evidence>
<dbReference type="AlphaFoldDB" id="A0A3E5HIS8"/>
<comment type="caution">
    <text evidence="2">The sequence shown here is derived from an EMBL/GenBank/DDBJ whole genome shotgun (WGS) entry which is preliminary data.</text>
</comment>
<gene>
    <name evidence="2" type="ORF">DXA79_08615</name>
</gene>
<accession>A0A3E5HIS8</accession>
<protein>
    <submittedName>
        <fullName evidence="2">Uncharacterized protein</fullName>
    </submittedName>
</protein>
<organism evidence="2 3">
    <name type="scientific">Bifidobacterium pseudocatenulatum</name>
    <dbReference type="NCBI Taxonomy" id="28026"/>
    <lineage>
        <taxon>Bacteria</taxon>
        <taxon>Bacillati</taxon>
        <taxon>Actinomycetota</taxon>
        <taxon>Actinomycetes</taxon>
        <taxon>Bifidobacteriales</taxon>
        <taxon>Bifidobacteriaceae</taxon>
        <taxon>Bifidobacterium</taxon>
    </lineage>
</organism>
<feature type="transmembrane region" description="Helical" evidence="1">
    <location>
        <begin position="91"/>
        <end position="115"/>
    </location>
</feature>
<evidence type="ECO:0000256" key="1">
    <source>
        <dbReference type="SAM" id="Phobius"/>
    </source>
</evidence>
<evidence type="ECO:0000313" key="2">
    <source>
        <dbReference type="EMBL" id="RGP01729.1"/>
    </source>
</evidence>
<keyword evidence="1" id="KW-0472">Membrane</keyword>
<dbReference type="EMBL" id="QSWD01000006">
    <property type="protein sequence ID" value="RGP01729.1"/>
    <property type="molecule type" value="Genomic_DNA"/>
</dbReference>
<reference evidence="2 3" key="1">
    <citation type="submission" date="2018-08" db="EMBL/GenBank/DDBJ databases">
        <title>A genome reference for cultivated species of the human gut microbiota.</title>
        <authorList>
            <person name="Zou Y."/>
            <person name="Xue W."/>
            <person name="Luo G."/>
        </authorList>
    </citation>
    <scope>NUCLEOTIDE SEQUENCE [LARGE SCALE GENOMIC DNA]</scope>
    <source>
        <strain evidence="2 3">OF05-12</strain>
    </source>
</reference>
<dbReference type="Proteomes" id="UP000261031">
    <property type="component" value="Unassembled WGS sequence"/>
</dbReference>
<proteinExistence type="predicted"/>
<keyword evidence="1" id="KW-0812">Transmembrane</keyword>
<keyword evidence="1" id="KW-1133">Transmembrane helix</keyword>
<name>A0A3E5HIS8_BIFPS</name>
<feature type="transmembrane region" description="Helical" evidence="1">
    <location>
        <begin position="22"/>
        <end position="45"/>
    </location>
</feature>